<dbReference type="Pfam" id="PF13835">
    <property type="entry name" value="DUF4194"/>
    <property type="match status" value="1"/>
</dbReference>
<dbReference type="EMBL" id="CP058559">
    <property type="protein sequence ID" value="QNO15930.1"/>
    <property type="molecule type" value="Genomic_DNA"/>
</dbReference>
<evidence type="ECO:0000313" key="2">
    <source>
        <dbReference type="Proteomes" id="UP000516160"/>
    </source>
</evidence>
<evidence type="ECO:0000313" key="1">
    <source>
        <dbReference type="EMBL" id="QNO15930.1"/>
    </source>
</evidence>
<accession>A0A7G9WB68</accession>
<dbReference type="AlphaFoldDB" id="A0A7G9WB68"/>
<name>A0A7G9WB68_ALKCA</name>
<proteinExistence type="predicted"/>
<dbReference type="Proteomes" id="UP000516160">
    <property type="component" value="Chromosome"/>
</dbReference>
<dbReference type="RefSeq" id="WP_213166328.1">
    <property type="nucleotide sequence ID" value="NZ_CP058559.1"/>
</dbReference>
<sequence>MFDENFEKLGIAEQESFKRIINWILAHTFLLQVQYDFSNNLRYTNQDYVFVERNFELFQEYLNYSGFYLERDSNYGVICLTSSYDANRQRFDKLTTLMVYVLRLIYEEEREKLSLSKEIFTSTGELVHKMISLGVITKKPADIALREALRRLNRFRVIDKAEGFWENAGTKLLILPTILFIVTNERISNMYALLDKVEEVGDKEDYLEEQG</sequence>
<gene>
    <name evidence="1" type="ORF">HYG86_14715</name>
</gene>
<dbReference type="KEGG" id="acae:HYG86_14715"/>
<dbReference type="InterPro" id="IPR025449">
    <property type="entry name" value="JetB"/>
</dbReference>
<protein>
    <submittedName>
        <fullName evidence="1">DUF4194 domain-containing protein</fullName>
    </submittedName>
</protein>
<keyword evidence="2" id="KW-1185">Reference proteome</keyword>
<organism evidence="1 2">
    <name type="scientific">Alkalicella caledoniensis</name>
    <dbReference type="NCBI Taxonomy" id="2731377"/>
    <lineage>
        <taxon>Bacteria</taxon>
        <taxon>Bacillati</taxon>
        <taxon>Bacillota</taxon>
        <taxon>Clostridia</taxon>
        <taxon>Eubacteriales</taxon>
        <taxon>Proteinivoracaceae</taxon>
        <taxon>Alkalicella</taxon>
    </lineage>
</organism>
<reference evidence="1 2" key="1">
    <citation type="submission" date="2020-07" db="EMBL/GenBank/DDBJ databases">
        <title>Alkalicella. sp. LB2 genome.</title>
        <authorList>
            <person name="Postec A."/>
            <person name="Quemeneur M."/>
        </authorList>
    </citation>
    <scope>NUCLEOTIDE SEQUENCE [LARGE SCALE GENOMIC DNA]</scope>
    <source>
        <strain evidence="1 2">LB2</strain>
    </source>
</reference>